<evidence type="ECO:0000256" key="1">
    <source>
        <dbReference type="SAM" id="SignalP"/>
    </source>
</evidence>
<dbReference type="Proteomes" id="UP000244892">
    <property type="component" value="Chromosome"/>
</dbReference>
<dbReference type="Gene3D" id="1.25.40.10">
    <property type="entry name" value="Tetratricopeptide repeat domain"/>
    <property type="match status" value="2"/>
</dbReference>
<accession>A0A2U8FTD2</accession>
<dbReference type="InterPro" id="IPR006597">
    <property type="entry name" value="Sel1-like"/>
</dbReference>
<dbReference type="Pfam" id="PF08238">
    <property type="entry name" value="Sel1"/>
    <property type="match status" value="4"/>
</dbReference>
<keyword evidence="1" id="KW-0732">Signal</keyword>
<dbReference type="AlphaFoldDB" id="A0A2U8FTD2"/>
<dbReference type="OrthoDB" id="5365194at2"/>
<proteinExistence type="predicted"/>
<organism evidence="2 3">
    <name type="scientific">Aquabacterium olei</name>
    <dbReference type="NCBI Taxonomy" id="1296669"/>
    <lineage>
        <taxon>Bacteria</taxon>
        <taxon>Pseudomonadati</taxon>
        <taxon>Pseudomonadota</taxon>
        <taxon>Betaproteobacteria</taxon>
        <taxon>Burkholderiales</taxon>
        <taxon>Aquabacterium</taxon>
    </lineage>
</organism>
<feature type="signal peptide" evidence="1">
    <location>
        <begin position="1"/>
        <end position="30"/>
    </location>
</feature>
<name>A0A2U8FTD2_9BURK</name>
<dbReference type="SMART" id="SM00671">
    <property type="entry name" value="SEL1"/>
    <property type="match status" value="4"/>
</dbReference>
<gene>
    <name evidence="2" type="ORF">DEH84_13480</name>
</gene>
<dbReference type="EMBL" id="CP029210">
    <property type="protein sequence ID" value="AWI54321.1"/>
    <property type="molecule type" value="Genomic_DNA"/>
</dbReference>
<protein>
    <submittedName>
        <fullName evidence="2">Sel1 repeat family protein</fullName>
    </submittedName>
</protein>
<dbReference type="PANTHER" id="PTHR45011:SF1">
    <property type="entry name" value="DAP3-BINDING CELL DEATH ENHANCER 1"/>
    <property type="match status" value="1"/>
</dbReference>
<dbReference type="SUPFAM" id="SSF81901">
    <property type="entry name" value="HCP-like"/>
    <property type="match status" value="2"/>
</dbReference>
<reference evidence="2 3" key="1">
    <citation type="submission" date="2018-05" db="EMBL/GenBank/DDBJ databases">
        <title>complete genome sequence of Aquabacterium olei NBRC 110486.</title>
        <authorList>
            <person name="Tang B."/>
            <person name="Chang J."/>
            <person name="Zhang L."/>
            <person name="Yang H."/>
        </authorList>
    </citation>
    <scope>NUCLEOTIDE SEQUENCE [LARGE SCALE GENOMIC DNA]</scope>
    <source>
        <strain evidence="2 3">NBRC 110486</strain>
    </source>
</reference>
<sequence length="280" mass="30018">MPSCSPSRSPWRRPLLAAGLLLALIGTASAQDSTRSDWLRNPAMGNYKAYAEFKMGHYTEARHVWETLTEVGNGDALFNLGVLAEDGLGEPRDLRKAETLYTAAARAGNFKAQYRLGLLYSTGETLSRDSARARLYLGMAAQAGDTDARARLAALDQPDLALSPYQQAESLSAAGRHTEAAALYARLADQGDRSAQTRLAWMHEAGRGVPRDLAEAARRFRLAADAGEAEAQYALAVMHRTGVGQDKDLPASLHWLKKAAAQGYPAALAALQSGSAAGLY</sequence>
<evidence type="ECO:0000313" key="3">
    <source>
        <dbReference type="Proteomes" id="UP000244892"/>
    </source>
</evidence>
<feature type="chain" id="PRO_5015971065" evidence="1">
    <location>
        <begin position="31"/>
        <end position="280"/>
    </location>
</feature>
<dbReference type="InterPro" id="IPR052748">
    <property type="entry name" value="ISR_Activator"/>
</dbReference>
<dbReference type="KEGG" id="aon:DEH84_13480"/>
<keyword evidence="3" id="KW-1185">Reference proteome</keyword>
<dbReference type="RefSeq" id="WP_109037317.1">
    <property type="nucleotide sequence ID" value="NZ_CP029210.1"/>
</dbReference>
<dbReference type="PANTHER" id="PTHR45011">
    <property type="entry name" value="DAP3-BINDING CELL DEATH ENHANCER 1"/>
    <property type="match status" value="1"/>
</dbReference>
<dbReference type="InterPro" id="IPR011990">
    <property type="entry name" value="TPR-like_helical_dom_sf"/>
</dbReference>
<evidence type="ECO:0000313" key="2">
    <source>
        <dbReference type="EMBL" id="AWI54321.1"/>
    </source>
</evidence>